<evidence type="ECO:0000313" key="3">
    <source>
        <dbReference type="EMBL" id="SDN09535.1"/>
    </source>
</evidence>
<dbReference type="AlphaFoldDB" id="A0A1G9YM02"/>
<dbReference type="RefSeq" id="WP_139172337.1">
    <property type="nucleotide sequence ID" value="NZ_FNIA01000015.1"/>
</dbReference>
<keyword evidence="4" id="KW-1185">Reference proteome</keyword>
<accession>A0A1G9YM02</accession>
<dbReference type="EMBL" id="FNIA01000015">
    <property type="protein sequence ID" value="SDN09535.1"/>
    <property type="molecule type" value="Genomic_DNA"/>
</dbReference>
<dbReference type="Pfam" id="PF24042">
    <property type="entry name" value="DUF7351"/>
    <property type="match status" value="1"/>
</dbReference>
<dbReference type="Gene3D" id="1.10.10.10">
    <property type="entry name" value="Winged helix-like DNA-binding domain superfamily/Winged helix DNA-binding domain"/>
    <property type="match status" value="1"/>
</dbReference>
<dbReference type="STRING" id="996166.SAMN05192554_1157"/>
<dbReference type="SUPFAM" id="SSF46785">
    <property type="entry name" value="Winged helix' DNA-binding domain"/>
    <property type="match status" value="1"/>
</dbReference>
<dbReference type="InterPro" id="IPR055775">
    <property type="entry name" value="DUF7351"/>
</dbReference>
<evidence type="ECO:0000259" key="2">
    <source>
        <dbReference type="Pfam" id="PF24042"/>
    </source>
</evidence>
<feature type="domain" description="DUF7347" evidence="1">
    <location>
        <begin position="18"/>
        <end position="93"/>
    </location>
</feature>
<dbReference type="InterPro" id="IPR055771">
    <property type="entry name" value="DUF7347"/>
</dbReference>
<evidence type="ECO:0000259" key="1">
    <source>
        <dbReference type="Pfam" id="PF24038"/>
    </source>
</evidence>
<protein>
    <recommendedName>
        <fullName evidence="5">Helix-turn-helix domain-containing protein</fullName>
    </recommendedName>
</protein>
<sequence>MGVESEGGAAKQVQERPPDDVFGLLGNEVRLEILQAMSTRPDATYSFSELYDRVEMDDSGNFNYHLSKLEGVFVRKDDGYELTHAGKSVIGAVYAGTFTANASIEPISADWDCLLCGGEMLIRYEDERVQFRCEDCEEGAEFPFPPGNLEEYDRDELPRAFARWYHQSFRKLFDGFCGVCSGRVERDLLHPPESVEEGRGPSEVSFECTRCGMSGVVTGGSMVTLHPIVEGFLAEHGFDVSSRHPSQIWADLDVHEAFVDDHEHPAFGIRFAVDDEQVVATVTADGHVEDVRREPRED</sequence>
<dbReference type="CDD" id="cd00090">
    <property type="entry name" value="HTH_ARSR"/>
    <property type="match status" value="1"/>
</dbReference>
<dbReference type="InterPro" id="IPR036388">
    <property type="entry name" value="WH-like_DNA-bd_sf"/>
</dbReference>
<feature type="domain" description="DUF7351" evidence="2">
    <location>
        <begin position="110"/>
        <end position="288"/>
    </location>
</feature>
<gene>
    <name evidence="3" type="ORF">SAMN05192554_1157</name>
</gene>
<reference evidence="3 4" key="1">
    <citation type="submission" date="2016-10" db="EMBL/GenBank/DDBJ databases">
        <authorList>
            <person name="de Groot N.N."/>
        </authorList>
    </citation>
    <scope>NUCLEOTIDE SEQUENCE [LARGE SCALE GENOMIC DNA]</scope>
    <source>
        <strain evidence="4">EB21,IBRC-M 10013,KCTC 4048</strain>
    </source>
</reference>
<name>A0A1G9YM02_9EURY</name>
<evidence type="ECO:0000313" key="4">
    <source>
        <dbReference type="Proteomes" id="UP000199370"/>
    </source>
</evidence>
<dbReference type="OrthoDB" id="8482at2157"/>
<dbReference type="InterPro" id="IPR011991">
    <property type="entry name" value="ArsR-like_HTH"/>
</dbReference>
<dbReference type="InterPro" id="IPR036390">
    <property type="entry name" value="WH_DNA-bd_sf"/>
</dbReference>
<organism evidence="3 4">
    <name type="scientific">Haloarchaeobius iranensis</name>
    <dbReference type="NCBI Taxonomy" id="996166"/>
    <lineage>
        <taxon>Archaea</taxon>
        <taxon>Methanobacteriati</taxon>
        <taxon>Methanobacteriota</taxon>
        <taxon>Stenosarchaea group</taxon>
        <taxon>Halobacteria</taxon>
        <taxon>Halobacteriales</taxon>
        <taxon>Halorubellaceae</taxon>
        <taxon>Haloarchaeobius</taxon>
    </lineage>
</organism>
<evidence type="ECO:0008006" key="5">
    <source>
        <dbReference type="Google" id="ProtNLM"/>
    </source>
</evidence>
<dbReference type="Proteomes" id="UP000199370">
    <property type="component" value="Unassembled WGS sequence"/>
</dbReference>
<dbReference type="Pfam" id="PF24038">
    <property type="entry name" value="DUF7347"/>
    <property type="match status" value="1"/>
</dbReference>
<proteinExistence type="predicted"/>